<sequence>MASLWTPQVMAELQRYWRRGDSAAQIASLLSISRSAVLGKVHRHPDIFASRPTGSPSRKQKGAQSSLRAPGAVRPEAPTEPVANAGAVVPEITDARDIIVVPMSFERALQENRCLFFAADPFSAAGPLMPVCGCERAENPKRKPYCAAHLRTERRPRT</sequence>
<name>A0A2S9IP97_9HYPH</name>
<dbReference type="AlphaFoldDB" id="A0A2S9IP97"/>
<keyword evidence="3" id="KW-1185">Reference proteome</keyword>
<evidence type="ECO:0000256" key="1">
    <source>
        <dbReference type="SAM" id="MobiDB-lite"/>
    </source>
</evidence>
<comment type="caution">
    <text evidence="2">The sequence shown here is derived from an EMBL/GenBank/DDBJ whole genome shotgun (WGS) entry which is preliminary data.</text>
</comment>
<feature type="compositionally biased region" description="Polar residues" evidence="1">
    <location>
        <begin position="52"/>
        <end position="67"/>
    </location>
</feature>
<feature type="region of interest" description="Disordered" evidence="1">
    <location>
        <begin position="46"/>
        <end position="87"/>
    </location>
</feature>
<dbReference type="RefSeq" id="WP_105742982.1">
    <property type="nucleotide sequence ID" value="NZ_PVBR01000012.1"/>
</dbReference>
<dbReference type="Pfam" id="PF07750">
    <property type="entry name" value="GcrA"/>
    <property type="match status" value="1"/>
</dbReference>
<dbReference type="InterPro" id="IPR011681">
    <property type="entry name" value="GcrA"/>
</dbReference>
<gene>
    <name evidence="2" type="ORF">C5748_16235</name>
</gene>
<reference evidence="2 3" key="1">
    <citation type="submission" date="2018-02" db="EMBL/GenBank/DDBJ databases">
        <title>The draft genome of Phyllobacterium sp. 1N-3.</title>
        <authorList>
            <person name="Liu L."/>
            <person name="Li L."/>
            <person name="Zhang X."/>
            <person name="Wang T."/>
            <person name="Liang L."/>
        </authorList>
    </citation>
    <scope>NUCLEOTIDE SEQUENCE [LARGE SCALE GENOMIC DNA]</scope>
    <source>
        <strain evidence="2 3">1N-3</strain>
    </source>
</reference>
<evidence type="ECO:0000313" key="3">
    <source>
        <dbReference type="Proteomes" id="UP000239434"/>
    </source>
</evidence>
<dbReference type="Proteomes" id="UP000239434">
    <property type="component" value="Unassembled WGS sequence"/>
</dbReference>
<evidence type="ECO:0000313" key="2">
    <source>
        <dbReference type="EMBL" id="PRD42343.1"/>
    </source>
</evidence>
<proteinExistence type="predicted"/>
<evidence type="ECO:0008006" key="4">
    <source>
        <dbReference type="Google" id="ProtNLM"/>
    </source>
</evidence>
<dbReference type="EMBL" id="PVBR01000012">
    <property type="protein sequence ID" value="PRD42343.1"/>
    <property type="molecule type" value="Genomic_DNA"/>
</dbReference>
<protein>
    <recommendedName>
        <fullName evidence="4">GcrA cell cycle regulator</fullName>
    </recommendedName>
</protein>
<organism evidence="2 3">
    <name type="scientific">Phyllobacterium phragmitis</name>
    <dbReference type="NCBI Taxonomy" id="2670329"/>
    <lineage>
        <taxon>Bacteria</taxon>
        <taxon>Pseudomonadati</taxon>
        <taxon>Pseudomonadota</taxon>
        <taxon>Alphaproteobacteria</taxon>
        <taxon>Hyphomicrobiales</taxon>
        <taxon>Phyllobacteriaceae</taxon>
        <taxon>Phyllobacterium</taxon>
    </lineage>
</organism>
<accession>A0A2S9IP97</accession>